<dbReference type="AlphaFoldDB" id="A0A507ED37"/>
<name>A0A507ED37_9FUNG</name>
<dbReference type="PANTHER" id="PTHR10845">
    <property type="entry name" value="REGULATOR OF G PROTEIN SIGNALING"/>
    <property type="match status" value="1"/>
</dbReference>
<evidence type="ECO:0000313" key="3">
    <source>
        <dbReference type="Proteomes" id="UP000318582"/>
    </source>
</evidence>
<dbReference type="PROSITE" id="PS50132">
    <property type="entry name" value="RGS"/>
    <property type="match status" value="1"/>
</dbReference>
<dbReference type="Proteomes" id="UP000318582">
    <property type="component" value="Unassembled WGS sequence"/>
</dbReference>
<dbReference type="InterPro" id="IPR016137">
    <property type="entry name" value="RGS"/>
</dbReference>
<reference evidence="2 3" key="1">
    <citation type="journal article" date="2019" name="Sci. Rep.">
        <title>Comparative genomics of chytrid fungi reveal insights into the obligate biotrophic and pathogenic lifestyle of Synchytrium endobioticum.</title>
        <authorList>
            <person name="van de Vossenberg B.T.L.H."/>
            <person name="Warris S."/>
            <person name="Nguyen H.D.T."/>
            <person name="van Gent-Pelzer M.P.E."/>
            <person name="Joly D.L."/>
            <person name="van de Geest H.C."/>
            <person name="Bonants P.J.M."/>
            <person name="Smith D.S."/>
            <person name="Levesque C.A."/>
            <person name="van der Lee T.A.J."/>
        </authorList>
    </citation>
    <scope>NUCLEOTIDE SEQUENCE [LARGE SCALE GENOMIC DNA]</scope>
    <source>
        <strain evidence="2 3">CBS 809.83</strain>
    </source>
</reference>
<dbReference type="EMBL" id="QEAQ01000008">
    <property type="protein sequence ID" value="TPX61285.1"/>
    <property type="molecule type" value="Genomic_DNA"/>
</dbReference>
<evidence type="ECO:0000313" key="2">
    <source>
        <dbReference type="EMBL" id="TPX61285.1"/>
    </source>
</evidence>
<comment type="caution">
    <text evidence="2">The sequence shown here is derived from an EMBL/GenBank/DDBJ whole genome shotgun (WGS) entry which is preliminary data.</text>
</comment>
<keyword evidence="3" id="KW-1185">Reference proteome</keyword>
<feature type="domain" description="RGS" evidence="1">
    <location>
        <begin position="287"/>
        <end position="450"/>
    </location>
</feature>
<dbReference type="Pfam" id="PF00615">
    <property type="entry name" value="RGS"/>
    <property type="match status" value="1"/>
</dbReference>
<proteinExistence type="predicted"/>
<dbReference type="SUPFAM" id="SSF48097">
    <property type="entry name" value="Regulator of G-protein signaling, RGS"/>
    <property type="match status" value="1"/>
</dbReference>
<dbReference type="Gene3D" id="1.10.167.10">
    <property type="entry name" value="Regulator of G-protein Signalling 4, domain 2"/>
    <property type="match status" value="1"/>
</dbReference>
<organism evidence="2 3">
    <name type="scientific">Powellomyces hirtus</name>
    <dbReference type="NCBI Taxonomy" id="109895"/>
    <lineage>
        <taxon>Eukaryota</taxon>
        <taxon>Fungi</taxon>
        <taxon>Fungi incertae sedis</taxon>
        <taxon>Chytridiomycota</taxon>
        <taxon>Chytridiomycota incertae sedis</taxon>
        <taxon>Chytridiomycetes</taxon>
        <taxon>Spizellomycetales</taxon>
        <taxon>Powellomycetaceae</taxon>
        <taxon>Powellomyces</taxon>
    </lineage>
</organism>
<sequence length="474" mass="53016">MTEAKASSGLFGKLLNGRRRGVGGEPAAGKLPVVKREPSRQAFARLLLDHRQYAEFRLRFSTEMECTPLILFRDGYLRLENLLRTIASGADVTTAPPKVPGEPLSIKRFLEGGHQQSPDPATAEIITIPDWLSTLLLRFQKTFIMEGANEEVKGLSSAARLSVAYGMKNIDENRVRVSVLDQAANEVNEILFTRWYPEFLGFDVGAREGAISEAAELEYVPSADNALIPSHSKGRRGVSLGSEEELRNRRPSRWRAFTLIGKNKSRASSADAAEEVAHNKLLYTRDGFVRMLFHAESYAEFVTFARDTLCLENIMFYESFVRLELQIAESLPAASGVPPADTGLTRCLVRFLENNALSSAYDPENYLVPPSIMNNLILFYSTFIMPGAQHEVNISHALRKGIIKELQQKDEETGIPALVAAEGVPITVFDAAADEILDMLYRNTFHLFLRQREEQREALIKAKKEAEKNTPFVY</sequence>
<dbReference type="InterPro" id="IPR044926">
    <property type="entry name" value="RGS_subdomain_2"/>
</dbReference>
<dbReference type="InterPro" id="IPR036305">
    <property type="entry name" value="RGS_sf"/>
</dbReference>
<dbReference type="PANTHER" id="PTHR10845:SF192">
    <property type="entry name" value="DOUBLE HIT, ISOFORM B"/>
    <property type="match status" value="1"/>
</dbReference>
<evidence type="ECO:0000259" key="1">
    <source>
        <dbReference type="PROSITE" id="PS50132"/>
    </source>
</evidence>
<protein>
    <recommendedName>
        <fullName evidence="1">RGS domain-containing protein</fullName>
    </recommendedName>
</protein>
<accession>A0A507ED37</accession>
<gene>
    <name evidence="2" type="ORF">PhCBS80983_g01225</name>
</gene>